<gene>
    <name evidence="2" type="ORF">HMPREF0428_00374</name>
</gene>
<keyword evidence="1" id="KW-0472">Membrane</keyword>
<reference evidence="2 3" key="1">
    <citation type="submission" date="2011-03" db="EMBL/GenBank/DDBJ databases">
        <title>The Genome Sequence of Gemella haemolysans M341.</title>
        <authorList>
            <consortium name="The Broad Institute Genome Sequencing Platform"/>
            <consortium name="The Broad Institute Genome Sequencing Center for Infectious Disease"/>
            <person name="Earl A."/>
            <person name="Ward D."/>
            <person name="Feldgarden M."/>
            <person name="Gevers D."/>
            <person name="Sibley C.D."/>
            <person name="Field T.R."/>
            <person name="Grinwis M."/>
            <person name="Eshaghurshan C.S."/>
            <person name="Surette M.G."/>
            <person name="Young S.K."/>
            <person name="Zeng Q."/>
            <person name="Gargeya S."/>
            <person name="Fitzgerald M."/>
            <person name="Haas B."/>
            <person name="Abouelleil A."/>
            <person name="Alvarado L."/>
            <person name="Arachchi H.M."/>
            <person name="Berlin A."/>
            <person name="Brown A."/>
            <person name="Chapman S.B."/>
            <person name="Chen Z."/>
            <person name="Dunbar C."/>
            <person name="Freedman E."/>
            <person name="Gearin G."/>
            <person name="Gellesch M."/>
            <person name="Goldberg J."/>
            <person name="Griggs A."/>
            <person name="Gujja S."/>
            <person name="Heilman E.R."/>
            <person name="Heiman D."/>
            <person name="Howarth C."/>
            <person name="Larson L."/>
            <person name="Lui A."/>
            <person name="MacDonald P.J.P."/>
            <person name="Mehta T."/>
            <person name="Montmayeur A."/>
            <person name="Murphy C."/>
            <person name="Neiman D."/>
            <person name="Pearson M."/>
            <person name="Priest M."/>
            <person name="Roberts A."/>
            <person name="Saif S."/>
            <person name="Shea T."/>
            <person name="Shenoy N."/>
            <person name="Sisk P."/>
            <person name="Stolte C."/>
            <person name="Sykes S."/>
            <person name="White J."/>
            <person name="Yandava C."/>
            <person name="Wortman J."/>
            <person name="Nusbaum C."/>
            <person name="Birren B."/>
        </authorList>
    </citation>
    <scope>NUCLEOTIDE SEQUENCE [LARGE SCALE GENOMIC DNA]</scope>
    <source>
        <strain evidence="2 3">M341</strain>
    </source>
</reference>
<accession>A0AA87DRG3</accession>
<sequence>MKYNKEAFTFVEMIGALFICSLLFVFLVPNMVRQYSNLNKIEKELEMKEILYEEICSHYKNHMFTVIRGDYYISVDEKSARIEDEHTGEKISYS</sequence>
<evidence type="ECO:0008006" key="4">
    <source>
        <dbReference type="Google" id="ProtNLM"/>
    </source>
</evidence>
<protein>
    <recommendedName>
        <fullName evidence="4">Prepilin-type cleavage/methylation N-terminal domain protein</fullName>
    </recommendedName>
</protein>
<dbReference type="AlphaFoldDB" id="A0AA87DRG3"/>
<dbReference type="Proteomes" id="UP000004773">
    <property type="component" value="Unassembled WGS sequence"/>
</dbReference>
<keyword evidence="1" id="KW-1133">Transmembrane helix</keyword>
<proteinExistence type="predicted"/>
<evidence type="ECO:0000313" key="2">
    <source>
        <dbReference type="EMBL" id="EGF87499.1"/>
    </source>
</evidence>
<feature type="transmembrane region" description="Helical" evidence="1">
    <location>
        <begin position="7"/>
        <end position="28"/>
    </location>
</feature>
<keyword evidence="1" id="KW-0812">Transmembrane</keyword>
<evidence type="ECO:0000313" key="3">
    <source>
        <dbReference type="Proteomes" id="UP000004773"/>
    </source>
</evidence>
<dbReference type="RefSeq" id="WP_003146277.1">
    <property type="nucleotide sequence ID" value="NZ_GL883582.1"/>
</dbReference>
<evidence type="ECO:0000256" key="1">
    <source>
        <dbReference type="SAM" id="Phobius"/>
    </source>
</evidence>
<organism evidence="2 3">
    <name type="scientific">Gemella haemolysans M341</name>
    <dbReference type="NCBI Taxonomy" id="562981"/>
    <lineage>
        <taxon>Bacteria</taxon>
        <taxon>Bacillati</taxon>
        <taxon>Bacillota</taxon>
        <taxon>Bacilli</taxon>
        <taxon>Bacillales</taxon>
        <taxon>Gemellaceae</taxon>
        <taxon>Gemella</taxon>
    </lineage>
</organism>
<name>A0AA87DRG3_9BACL</name>
<dbReference type="EMBL" id="ACRO01000003">
    <property type="protein sequence ID" value="EGF87499.1"/>
    <property type="molecule type" value="Genomic_DNA"/>
</dbReference>
<comment type="caution">
    <text evidence="2">The sequence shown here is derived from an EMBL/GenBank/DDBJ whole genome shotgun (WGS) entry which is preliminary data.</text>
</comment>